<dbReference type="InterPro" id="IPR018044">
    <property type="entry name" value="Peptidase_S11"/>
</dbReference>
<dbReference type="InterPro" id="IPR005490">
    <property type="entry name" value="LD_TPept_cat_dom"/>
</dbReference>
<feature type="binding site" evidence="10">
    <location>
        <position position="409"/>
    </location>
    <ligand>
        <name>substrate</name>
    </ligand>
</feature>
<evidence type="ECO:0000256" key="2">
    <source>
        <dbReference type="ARBA" id="ARBA00007164"/>
    </source>
</evidence>
<feature type="domain" description="L,D-TPase catalytic" evidence="13">
    <location>
        <begin position="75"/>
        <end position="191"/>
    </location>
</feature>
<dbReference type="InterPro" id="IPR012338">
    <property type="entry name" value="Beta-lactam/transpept-like"/>
</dbReference>
<dbReference type="GO" id="GO:0009002">
    <property type="term" value="F:serine-type D-Ala-D-Ala carboxypeptidase activity"/>
    <property type="evidence" value="ECO:0007669"/>
    <property type="project" value="InterPro"/>
</dbReference>
<comment type="caution">
    <text evidence="11">Lacks conserved residue(s) required for the propagation of feature annotation.</text>
</comment>
<dbReference type="InterPro" id="IPR001967">
    <property type="entry name" value="Peptidase_S11_N"/>
</dbReference>
<dbReference type="GO" id="GO:0016740">
    <property type="term" value="F:transferase activity"/>
    <property type="evidence" value="ECO:0007669"/>
    <property type="project" value="UniProtKB-KW"/>
</dbReference>
<dbReference type="Pfam" id="PF00768">
    <property type="entry name" value="Peptidase_S11"/>
    <property type="match status" value="1"/>
</dbReference>
<evidence type="ECO:0000256" key="9">
    <source>
        <dbReference type="PIRSR" id="PIRSR618044-1"/>
    </source>
</evidence>
<proteinExistence type="inferred from homology"/>
<comment type="pathway">
    <text evidence="1 11">Cell wall biogenesis; peptidoglycan biosynthesis.</text>
</comment>
<feature type="active site" description="Proton acceptor" evidence="9">
    <location>
        <position position="259"/>
    </location>
</feature>
<gene>
    <name evidence="14" type="ORF">COX02_00330</name>
</gene>
<keyword evidence="3" id="KW-0808">Transferase</keyword>
<reference evidence="14 15" key="1">
    <citation type="submission" date="2017-09" db="EMBL/GenBank/DDBJ databases">
        <title>Depth-based differentiation of microbial function through sediment-hosted aquifers and enrichment of novel symbionts in the deep terrestrial subsurface.</title>
        <authorList>
            <person name="Probst A.J."/>
            <person name="Ladd B."/>
            <person name="Jarett J.K."/>
            <person name="Geller-Mcgrath D.E."/>
            <person name="Sieber C.M."/>
            <person name="Emerson J.B."/>
            <person name="Anantharaman K."/>
            <person name="Thomas B.C."/>
            <person name="Malmstrom R."/>
            <person name="Stieglmeier M."/>
            <person name="Klingl A."/>
            <person name="Woyke T."/>
            <person name="Ryan C.M."/>
            <person name="Banfield J.F."/>
        </authorList>
    </citation>
    <scope>NUCLEOTIDE SEQUENCE [LARGE SCALE GENOMIC DNA]</scope>
    <source>
        <strain evidence="14">CG22_combo_CG10-13_8_21_14_all_37_9</strain>
    </source>
</reference>
<dbReference type="Gene3D" id="3.40.710.10">
    <property type="entry name" value="DD-peptidase/beta-lactamase superfamily"/>
    <property type="match status" value="1"/>
</dbReference>
<dbReference type="GO" id="GO:0006508">
    <property type="term" value="P:proteolysis"/>
    <property type="evidence" value="ECO:0007669"/>
    <property type="project" value="InterPro"/>
</dbReference>
<evidence type="ECO:0000256" key="12">
    <source>
        <dbReference type="RuleBase" id="RU004016"/>
    </source>
</evidence>
<dbReference type="CDD" id="cd16913">
    <property type="entry name" value="YkuD_like"/>
    <property type="match status" value="1"/>
</dbReference>
<sequence>MSRTLYYGLWVLVALILGAGTFWSVSTGGHLIYQTLIKSNQWTYATQSAGDSKVATIADWQIFKPQQLNLISSHKTIVADLGQMVLYLYQDKQFVSSTTILAKGLVGSPWEAPVGEYTVKIKDLRHFSPLAKVWFPYSVQFFGNFFIHGQPENSNRRLLPDSFSAGSIRLANDFAKMVYDFADENTKVLIFGSPKQLERVSDLPDNLKRLNIASSYLSLKDPEKLPLSAESFLVADVETGEIIIQKNSHLVLPIASITKLMTALVSLENLNQDEKTTVTKDAYKTYSKTGRLALNEKIKISDLLYPLLLESSNMSAEVIAQSSDRTKFIDLMNQKTRTLGLKQTYFEDPSGLAENNVSSASDLFALSQYIYRTKKYIFDLTKKGTLRIDSHQWRNLNDLYTLDYYLGGKNGYTDEAGRTLVALFSLPLSEFEQRTIALVLLKSNDRKTDTAKIIRFLVDNVTRETKSAYIPVE</sequence>
<keyword evidence="8 11" id="KW-0961">Cell wall biogenesis/degradation</keyword>
<evidence type="ECO:0000313" key="14">
    <source>
        <dbReference type="EMBL" id="PIP58411.1"/>
    </source>
</evidence>
<keyword evidence="6 11" id="KW-0133">Cell shape</keyword>
<evidence type="ECO:0000256" key="11">
    <source>
        <dbReference type="PROSITE-ProRule" id="PRU01373"/>
    </source>
</evidence>
<evidence type="ECO:0000256" key="3">
    <source>
        <dbReference type="ARBA" id="ARBA00022679"/>
    </source>
</evidence>
<evidence type="ECO:0000256" key="1">
    <source>
        <dbReference type="ARBA" id="ARBA00004752"/>
    </source>
</evidence>
<dbReference type="InterPro" id="IPR038063">
    <property type="entry name" value="Transpep_catalytic_dom"/>
</dbReference>
<dbReference type="GO" id="GO:0071555">
    <property type="term" value="P:cell wall organization"/>
    <property type="evidence" value="ECO:0007669"/>
    <property type="project" value="UniProtKB-UniRule"/>
</dbReference>
<evidence type="ECO:0000256" key="5">
    <source>
        <dbReference type="ARBA" id="ARBA00022801"/>
    </source>
</evidence>
<dbReference type="Gene3D" id="2.40.440.10">
    <property type="entry name" value="L,D-transpeptidase catalytic domain-like"/>
    <property type="match status" value="1"/>
</dbReference>
<evidence type="ECO:0000256" key="8">
    <source>
        <dbReference type="ARBA" id="ARBA00023316"/>
    </source>
</evidence>
<evidence type="ECO:0000256" key="7">
    <source>
        <dbReference type="ARBA" id="ARBA00022984"/>
    </source>
</evidence>
<evidence type="ECO:0000256" key="6">
    <source>
        <dbReference type="ARBA" id="ARBA00022960"/>
    </source>
</evidence>
<feature type="active site" description="Acyl-ester intermediate" evidence="9">
    <location>
        <position position="256"/>
    </location>
</feature>
<comment type="similarity">
    <text evidence="2 12">Belongs to the peptidase S11 family.</text>
</comment>
<dbReference type="PANTHER" id="PTHR21581:SF26">
    <property type="entry name" value="D-ALANYL-D-ALANINE ENDOPEPTIDASE"/>
    <property type="match status" value="1"/>
</dbReference>
<dbReference type="Pfam" id="PF03734">
    <property type="entry name" value="YkuD"/>
    <property type="match status" value="1"/>
</dbReference>
<evidence type="ECO:0000313" key="15">
    <source>
        <dbReference type="Proteomes" id="UP000229334"/>
    </source>
</evidence>
<keyword evidence="4" id="KW-0732">Signal</keyword>
<evidence type="ECO:0000256" key="10">
    <source>
        <dbReference type="PIRSR" id="PIRSR618044-2"/>
    </source>
</evidence>
<dbReference type="PANTHER" id="PTHR21581">
    <property type="entry name" value="D-ALANYL-D-ALANINE CARBOXYPEPTIDASE"/>
    <property type="match status" value="1"/>
</dbReference>
<dbReference type="GO" id="GO:0008360">
    <property type="term" value="P:regulation of cell shape"/>
    <property type="evidence" value="ECO:0007669"/>
    <property type="project" value="UniProtKB-UniRule"/>
</dbReference>
<feature type="active site" evidence="9">
    <location>
        <position position="311"/>
    </location>
</feature>
<dbReference type="UniPathway" id="UPA00219"/>
<accession>A0A2H0BLA8</accession>
<evidence type="ECO:0000256" key="4">
    <source>
        <dbReference type="ARBA" id="ARBA00022729"/>
    </source>
</evidence>
<name>A0A2H0BLA8_9BACT</name>
<dbReference type="SUPFAM" id="SSF141523">
    <property type="entry name" value="L,D-transpeptidase catalytic domain-like"/>
    <property type="match status" value="1"/>
</dbReference>
<keyword evidence="7 11" id="KW-0573">Peptidoglycan synthesis</keyword>
<dbReference type="GO" id="GO:0009252">
    <property type="term" value="P:peptidoglycan biosynthetic process"/>
    <property type="evidence" value="ECO:0007669"/>
    <property type="project" value="UniProtKB-UniPathway"/>
</dbReference>
<dbReference type="PROSITE" id="PS52029">
    <property type="entry name" value="LD_TPASE"/>
    <property type="match status" value="1"/>
</dbReference>
<evidence type="ECO:0000259" key="13">
    <source>
        <dbReference type="PROSITE" id="PS52029"/>
    </source>
</evidence>
<dbReference type="Proteomes" id="UP000229334">
    <property type="component" value="Unassembled WGS sequence"/>
</dbReference>
<dbReference type="SUPFAM" id="SSF56601">
    <property type="entry name" value="beta-lactamase/transpeptidase-like"/>
    <property type="match status" value="1"/>
</dbReference>
<dbReference type="AlphaFoldDB" id="A0A2H0BLA8"/>
<keyword evidence="5" id="KW-0378">Hydrolase</keyword>
<dbReference type="EMBL" id="PCSX01000008">
    <property type="protein sequence ID" value="PIP58411.1"/>
    <property type="molecule type" value="Genomic_DNA"/>
</dbReference>
<protein>
    <recommendedName>
        <fullName evidence="13">L,D-TPase catalytic domain-containing protein</fullName>
    </recommendedName>
</protein>
<dbReference type="PRINTS" id="PR00725">
    <property type="entry name" value="DADACBPTASE1"/>
</dbReference>
<comment type="caution">
    <text evidence="14">The sequence shown here is derived from an EMBL/GenBank/DDBJ whole genome shotgun (WGS) entry which is preliminary data.</text>
</comment>
<organism evidence="14 15">
    <name type="scientific">Candidatus Vogelbacteria bacterium CG22_combo_CG10-13_8_21_14_all_37_9</name>
    <dbReference type="NCBI Taxonomy" id="1975046"/>
    <lineage>
        <taxon>Bacteria</taxon>
        <taxon>Candidatus Vogeliibacteriota</taxon>
    </lineage>
</organism>